<feature type="transmembrane region" description="Helical" evidence="6">
    <location>
        <begin position="218"/>
        <end position="238"/>
    </location>
</feature>
<comment type="subcellular location">
    <subcellularLocation>
        <location evidence="1">Membrane</location>
        <topology evidence="1">Multi-pass membrane protein</topology>
    </subcellularLocation>
</comment>
<protein>
    <submittedName>
        <fullName evidence="7">MFS transporter</fullName>
    </submittedName>
</protein>
<feature type="transmembrane region" description="Helical" evidence="6">
    <location>
        <begin position="187"/>
        <end position="206"/>
    </location>
</feature>
<dbReference type="InterPro" id="IPR036259">
    <property type="entry name" value="MFS_trans_sf"/>
</dbReference>
<feature type="transmembrane region" description="Helical" evidence="6">
    <location>
        <begin position="142"/>
        <end position="167"/>
    </location>
</feature>
<dbReference type="VEuPathDB" id="FungiDB:yc1106_07701"/>
<evidence type="ECO:0000256" key="2">
    <source>
        <dbReference type="ARBA" id="ARBA00022448"/>
    </source>
</evidence>
<organism evidence="7 8">
    <name type="scientific">Curvularia clavata</name>
    <dbReference type="NCBI Taxonomy" id="95742"/>
    <lineage>
        <taxon>Eukaryota</taxon>
        <taxon>Fungi</taxon>
        <taxon>Dikarya</taxon>
        <taxon>Ascomycota</taxon>
        <taxon>Pezizomycotina</taxon>
        <taxon>Dothideomycetes</taxon>
        <taxon>Pleosporomycetidae</taxon>
        <taxon>Pleosporales</taxon>
        <taxon>Pleosporineae</taxon>
        <taxon>Pleosporaceae</taxon>
        <taxon>Curvularia</taxon>
    </lineage>
</organism>
<keyword evidence="4 6" id="KW-1133">Transmembrane helix</keyword>
<gene>
    <name evidence="7" type="ORF">yc1106_07701</name>
</gene>
<evidence type="ECO:0000256" key="1">
    <source>
        <dbReference type="ARBA" id="ARBA00004141"/>
    </source>
</evidence>
<name>A0A9Q8ZC36_CURCL</name>
<proteinExistence type="predicted"/>
<dbReference type="PANTHER" id="PTHR23501:SF177">
    <property type="entry name" value="MAJOR FACILITATOR SUPERFAMILY (MFS) PROFILE DOMAIN-CONTAINING PROTEIN-RELATED"/>
    <property type="match status" value="1"/>
</dbReference>
<evidence type="ECO:0000256" key="5">
    <source>
        <dbReference type="ARBA" id="ARBA00023136"/>
    </source>
</evidence>
<keyword evidence="8" id="KW-1185">Reference proteome</keyword>
<evidence type="ECO:0000256" key="4">
    <source>
        <dbReference type="ARBA" id="ARBA00022989"/>
    </source>
</evidence>
<evidence type="ECO:0000256" key="6">
    <source>
        <dbReference type="SAM" id="Phobius"/>
    </source>
</evidence>
<keyword evidence="5 6" id="KW-0472">Membrane</keyword>
<evidence type="ECO:0000313" key="7">
    <source>
        <dbReference type="EMBL" id="USP80427.1"/>
    </source>
</evidence>
<accession>A0A9Q8ZC36</accession>
<evidence type="ECO:0000313" key="8">
    <source>
        <dbReference type="Proteomes" id="UP001056012"/>
    </source>
</evidence>
<dbReference type="SUPFAM" id="SSF103473">
    <property type="entry name" value="MFS general substrate transporter"/>
    <property type="match status" value="1"/>
</dbReference>
<feature type="transmembrane region" description="Helical" evidence="6">
    <location>
        <begin position="84"/>
        <end position="103"/>
    </location>
</feature>
<keyword evidence="2" id="KW-0813">Transport</keyword>
<dbReference type="PANTHER" id="PTHR23501">
    <property type="entry name" value="MAJOR FACILITATOR SUPERFAMILY"/>
    <property type="match status" value="1"/>
</dbReference>
<dbReference type="Proteomes" id="UP001056012">
    <property type="component" value="Chromosome 6"/>
</dbReference>
<dbReference type="EMBL" id="CP089279">
    <property type="protein sequence ID" value="USP80427.1"/>
    <property type="molecule type" value="Genomic_DNA"/>
</dbReference>
<dbReference type="GO" id="GO:0022857">
    <property type="term" value="F:transmembrane transporter activity"/>
    <property type="evidence" value="ECO:0007669"/>
    <property type="project" value="TreeGrafter"/>
</dbReference>
<feature type="transmembrane region" description="Helical" evidence="6">
    <location>
        <begin position="278"/>
        <end position="297"/>
    </location>
</feature>
<feature type="transmembrane region" description="Helical" evidence="6">
    <location>
        <begin position="309"/>
        <end position="330"/>
    </location>
</feature>
<reference evidence="7" key="1">
    <citation type="submission" date="2021-12" db="EMBL/GenBank/DDBJ databases">
        <title>Curvularia clavata genome.</title>
        <authorList>
            <person name="Cao Y."/>
        </authorList>
    </citation>
    <scope>NUCLEOTIDE SEQUENCE</scope>
    <source>
        <strain evidence="7">Yc1106</strain>
    </source>
</reference>
<feature type="transmembrane region" description="Helical" evidence="6">
    <location>
        <begin position="388"/>
        <end position="408"/>
    </location>
</feature>
<keyword evidence="3 6" id="KW-0812">Transmembrane</keyword>
<sequence>MAAGSISSADARYAESRDSGEKKTAHGMLQAKHVAVAPKAADANDEAAVYYTGRRLAAIMGTINLSTLIASLDLELYKYLSARYVFMAALGIYLVGSIVITPAPNGIALVLGRALQGLGCSGNGSVLIINFTAAPSSRPGLIGIWCFWINLPVGGLAIVLQILFLHIQSLVKLDPATCKEIIFHIDIPDFSFLLTSLIYFTLALQWGGLNKSWPDGSVIATLVLIPVLTIAFVVVEWLQGEYASMPLRLLKPRMTRANCIYGWLNSEANLLAVKGTSAITSGVYTLPFMAFYALGAMTSDGVIGKTRMIHPFTLTSGLLTTLGAALLWTMDVKTSKAWYIGAQVAFGLGIGLGNQVPVTVLQAFASAKDVAATTGIIFSEYSGNTSRFTAIAAYVAVAAQSIFANLMVKTLIKNAKDIDIGRVLGAGAGELQTLYTGSQLDEVRNAYMVGIKGVFAFCIAVSAATVSRGQDWVLIEALSMSTSAEDM</sequence>
<feature type="transmembrane region" description="Helical" evidence="6">
    <location>
        <begin position="337"/>
        <end position="356"/>
    </location>
</feature>
<dbReference type="OrthoDB" id="10021397at2759"/>
<evidence type="ECO:0000256" key="3">
    <source>
        <dbReference type="ARBA" id="ARBA00022692"/>
    </source>
</evidence>
<dbReference type="GO" id="GO:0005886">
    <property type="term" value="C:plasma membrane"/>
    <property type="evidence" value="ECO:0007669"/>
    <property type="project" value="TreeGrafter"/>
</dbReference>
<dbReference type="AlphaFoldDB" id="A0A9Q8ZC36"/>